<dbReference type="EMBL" id="MTBP01000005">
    <property type="protein sequence ID" value="POM22559.1"/>
    <property type="molecule type" value="Genomic_DNA"/>
</dbReference>
<dbReference type="AlphaFoldDB" id="A0A2P4UBY5"/>
<comment type="caution">
    <text evidence="2">The sequence shown here is derived from an EMBL/GenBank/DDBJ whole genome shotgun (WGS) entry which is preliminary data.</text>
</comment>
<proteinExistence type="predicted"/>
<keyword evidence="2" id="KW-0560">Oxidoreductase</keyword>
<sequence length="358" mass="37683">MTKWLLYGANGYTGELIAREARERGLEPVLAGRNLAAVKPLAEDLGLEYRIFDLRDADARLSGIEVVLHCAGPFSVTAAPMIDACVRTRTHYLDITGEMDVFAYAREIDGLARAAGVVVCPGVGFDVIPTDCLAVALHQAMPEATGLRLGFDLPLALSPGTVKTVLDGMAAGGRARIDGRITVTPLGGRTDRIDFGKGTRPALAFPAADLHSAHHSTSIPNIEVYLPLPSPLILGTRISRRLAGLLARPGVRAAAHKLIDKTVKGPDANERATGTAHVWGETTDAAGRWATARITTANPYRLTIDGALTAVTDLLAAPDPRPGAHTPATLFGADLITRLSGSGPLTITTPDTTEGTSR</sequence>
<dbReference type="GO" id="GO:0016491">
    <property type="term" value="F:oxidoreductase activity"/>
    <property type="evidence" value="ECO:0007669"/>
    <property type="project" value="UniProtKB-KW"/>
</dbReference>
<name>A0A2P4UBY5_9ACTN</name>
<dbReference type="InterPro" id="IPR036291">
    <property type="entry name" value="NAD(P)-bd_dom_sf"/>
</dbReference>
<gene>
    <name evidence="2" type="ORF">BTM25_55090</name>
</gene>
<dbReference type="SUPFAM" id="SSF51735">
    <property type="entry name" value="NAD(P)-binding Rossmann-fold domains"/>
    <property type="match status" value="1"/>
</dbReference>
<evidence type="ECO:0000313" key="3">
    <source>
        <dbReference type="Proteomes" id="UP000242367"/>
    </source>
</evidence>
<dbReference type="Gene3D" id="3.40.50.720">
    <property type="entry name" value="NAD(P)-binding Rossmann-like Domain"/>
    <property type="match status" value="1"/>
</dbReference>
<protein>
    <submittedName>
        <fullName evidence="2">Putative trans-acting enoyl reductase</fullName>
        <ecNumber evidence="2">1.3.1.-</ecNumber>
    </submittedName>
</protein>
<dbReference type="EC" id="1.3.1.-" evidence="2"/>
<reference evidence="2 3" key="1">
    <citation type="journal article" date="2017" name="Chemistry">
        <title>Isolation, Biosynthesis and Chemical Modifications of Rubterolones A-F: Rare Tropolone Alkaloids from Actinomadura sp. 5-2.</title>
        <authorList>
            <person name="Guo H."/>
            <person name="Benndorf R."/>
            <person name="Leichnitz D."/>
            <person name="Klassen J.L."/>
            <person name="Vollmers J."/>
            <person name="Gorls H."/>
            <person name="Steinacker M."/>
            <person name="Weigel C."/>
            <person name="Dahse H.M."/>
            <person name="Kaster A.K."/>
            <person name="de Beer Z.W."/>
            <person name="Poulsen M."/>
            <person name="Beemelmanns C."/>
        </authorList>
    </citation>
    <scope>NUCLEOTIDE SEQUENCE [LARGE SCALE GENOMIC DNA]</scope>
    <source>
        <strain evidence="2 3">5-2</strain>
    </source>
</reference>
<accession>A0A2P4UBY5</accession>
<feature type="domain" description="Saccharopine dehydrogenase NADP binding" evidence="1">
    <location>
        <begin position="5"/>
        <end position="118"/>
    </location>
</feature>
<dbReference type="PANTHER" id="PTHR43781">
    <property type="entry name" value="SACCHAROPINE DEHYDROGENASE"/>
    <property type="match status" value="1"/>
</dbReference>
<dbReference type="RefSeq" id="WP_103566353.1">
    <property type="nucleotide sequence ID" value="NZ_MTBP01000005.1"/>
</dbReference>
<dbReference type="Pfam" id="PF03435">
    <property type="entry name" value="Sacchrp_dh_NADP"/>
    <property type="match status" value="1"/>
</dbReference>
<dbReference type="Proteomes" id="UP000242367">
    <property type="component" value="Unassembled WGS sequence"/>
</dbReference>
<organism evidence="2 3">
    <name type="scientific">Actinomadura rubteroloni</name>
    <dbReference type="NCBI Taxonomy" id="1926885"/>
    <lineage>
        <taxon>Bacteria</taxon>
        <taxon>Bacillati</taxon>
        <taxon>Actinomycetota</taxon>
        <taxon>Actinomycetes</taxon>
        <taxon>Streptosporangiales</taxon>
        <taxon>Thermomonosporaceae</taxon>
        <taxon>Actinomadura</taxon>
    </lineage>
</organism>
<evidence type="ECO:0000259" key="1">
    <source>
        <dbReference type="Pfam" id="PF03435"/>
    </source>
</evidence>
<evidence type="ECO:0000313" key="2">
    <source>
        <dbReference type="EMBL" id="POM22559.1"/>
    </source>
</evidence>
<dbReference type="InterPro" id="IPR005097">
    <property type="entry name" value="Sacchrp_dh_NADP-bd"/>
</dbReference>
<dbReference type="PANTHER" id="PTHR43781:SF1">
    <property type="entry name" value="SACCHAROPINE DEHYDROGENASE"/>
    <property type="match status" value="1"/>
</dbReference>
<keyword evidence="3" id="KW-1185">Reference proteome</keyword>